<feature type="transmembrane region" description="Helical" evidence="1">
    <location>
        <begin position="12"/>
        <end position="36"/>
    </location>
</feature>
<feature type="transmembrane region" description="Helical" evidence="1">
    <location>
        <begin position="284"/>
        <end position="303"/>
    </location>
</feature>
<protein>
    <submittedName>
        <fullName evidence="2">Cache domain-containing protein</fullName>
    </submittedName>
</protein>
<accession>A0A923LM81</accession>
<organism evidence="2 3">
    <name type="scientific">Mediterraneibacter hominis</name>
    <dbReference type="NCBI Taxonomy" id="2763054"/>
    <lineage>
        <taxon>Bacteria</taxon>
        <taxon>Bacillati</taxon>
        <taxon>Bacillota</taxon>
        <taxon>Clostridia</taxon>
        <taxon>Lachnospirales</taxon>
        <taxon>Lachnospiraceae</taxon>
        <taxon>Mediterraneibacter</taxon>
    </lineage>
</organism>
<sequence>MKRHKFIGIRRRMMMIFAVLISITGIGIAGIFVVVFRYGYGSISQQYLEDVNRQTTNNLEHNIQKTEDINLQILSSQTMQNQLKTVNSVPDDFYSIQKSRQIAEREVLVNALYEPYMVSISVISVSGIEFSVKKVGIEADQFGFTEEEIYAANGSSLWKVIEGDNRICVAKAILDLTTMKPLGYINIIYENDYLSDIVKDNSINYEGAAYVVDGDGKIVAGNKEEYIGTEFPVDIEKLKNLNNSQYDFLSSSESFYYIGNKMQNDWTLVQTVSVKEFYRELNRMVFLAATVVLFILGISFVFVRMATSFKDSKAYTGIIRKYEETGERRKISESKRDFL</sequence>
<dbReference type="AlphaFoldDB" id="A0A923LM81"/>
<dbReference type="EMBL" id="JACOPF010000005">
    <property type="protein sequence ID" value="MBC5690474.1"/>
    <property type="molecule type" value="Genomic_DNA"/>
</dbReference>
<keyword evidence="1" id="KW-0472">Membrane</keyword>
<gene>
    <name evidence="2" type="ORF">H8S37_16300</name>
</gene>
<evidence type="ECO:0000313" key="2">
    <source>
        <dbReference type="EMBL" id="MBC5690474.1"/>
    </source>
</evidence>
<evidence type="ECO:0000313" key="3">
    <source>
        <dbReference type="Proteomes" id="UP000652477"/>
    </source>
</evidence>
<proteinExistence type="predicted"/>
<dbReference type="Gene3D" id="3.30.450.20">
    <property type="entry name" value="PAS domain"/>
    <property type="match status" value="1"/>
</dbReference>
<evidence type="ECO:0000256" key="1">
    <source>
        <dbReference type="SAM" id="Phobius"/>
    </source>
</evidence>
<reference evidence="2" key="1">
    <citation type="submission" date="2020-08" db="EMBL/GenBank/DDBJ databases">
        <title>Genome public.</title>
        <authorList>
            <person name="Liu C."/>
            <person name="Sun Q."/>
        </authorList>
    </citation>
    <scope>NUCLEOTIDE SEQUENCE</scope>
    <source>
        <strain evidence="2">NSJ-55</strain>
    </source>
</reference>
<name>A0A923LM81_9FIRM</name>
<keyword evidence="1" id="KW-1133">Transmembrane helix</keyword>
<dbReference type="RefSeq" id="WP_186877124.1">
    <property type="nucleotide sequence ID" value="NZ_JACOPF010000005.1"/>
</dbReference>
<keyword evidence="3" id="KW-1185">Reference proteome</keyword>
<comment type="caution">
    <text evidence="2">The sequence shown here is derived from an EMBL/GenBank/DDBJ whole genome shotgun (WGS) entry which is preliminary data.</text>
</comment>
<dbReference type="Proteomes" id="UP000652477">
    <property type="component" value="Unassembled WGS sequence"/>
</dbReference>
<keyword evidence="1" id="KW-0812">Transmembrane</keyword>